<dbReference type="Proteomes" id="UP000216339">
    <property type="component" value="Unassembled WGS sequence"/>
</dbReference>
<accession>A0A271J2W9</accession>
<feature type="chain" id="PRO_5012876881" description="DUF4292 domain-containing protein" evidence="1">
    <location>
        <begin position="20"/>
        <end position="260"/>
    </location>
</feature>
<keyword evidence="1" id="KW-0732">Signal</keyword>
<gene>
    <name evidence="2" type="ORF">BSZ37_14795</name>
</gene>
<evidence type="ECO:0008006" key="4">
    <source>
        <dbReference type="Google" id="ProtNLM"/>
    </source>
</evidence>
<protein>
    <recommendedName>
        <fullName evidence="4">DUF4292 domain-containing protein</fullName>
    </recommendedName>
</protein>
<comment type="caution">
    <text evidence="2">The sequence shown here is derived from an EMBL/GenBank/DDBJ whole genome shotgun (WGS) entry which is preliminary data.</text>
</comment>
<evidence type="ECO:0000313" key="3">
    <source>
        <dbReference type="Proteomes" id="UP000216339"/>
    </source>
</evidence>
<name>A0A271J2W9_9BACT</name>
<dbReference type="Pfam" id="PF14125">
    <property type="entry name" value="DUF4292"/>
    <property type="match status" value="1"/>
</dbReference>
<dbReference type="EMBL" id="MQWD01000001">
    <property type="protein sequence ID" value="PAP77618.1"/>
    <property type="molecule type" value="Genomic_DNA"/>
</dbReference>
<organism evidence="2 3">
    <name type="scientific">Rubrivirga marina</name>
    <dbReference type="NCBI Taxonomy" id="1196024"/>
    <lineage>
        <taxon>Bacteria</taxon>
        <taxon>Pseudomonadati</taxon>
        <taxon>Rhodothermota</taxon>
        <taxon>Rhodothermia</taxon>
        <taxon>Rhodothermales</taxon>
        <taxon>Rubricoccaceae</taxon>
        <taxon>Rubrivirga</taxon>
    </lineage>
</organism>
<evidence type="ECO:0000313" key="2">
    <source>
        <dbReference type="EMBL" id="PAP77618.1"/>
    </source>
</evidence>
<dbReference type="AlphaFoldDB" id="A0A271J2W9"/>
<dbReference type="PROSITE" id="PS51257">
    <property type="entry name" value="PROKAR_LIPOPROTEIN"/>
    <property type="match status" value="1"/>
</dbReference>
<dbReference type="InterPro" id="IPR025634">
    <property type="entry name" value="DUF4292"/>
</dbReference>
<dbReference type="OrthoDB" id="1122661at2"/>
<reference evidence="2 3" key="1">
    <citation type="submission" date="2016-11" db="EMBL/GenBank/DDBJ databases">
        <title>Study of marine rhodopsin-containing bacteria.</title>
        <authorList>
            <person name="Yoshizawa S."/>
            <person name="Kumagai Y."/>
            <person name="Kogure K."/>
        </authorList>
    </citation>
    <scope>NUCLEOTIDE SEQUENCE [LARGE SCALE GENOMIC DNA]</scope>
    <source>
        <strain evidence="2 3">SAORIC-28</strain>
    </source>
</reference>
<feature type="signal peptide" evidence="1">
    <location>
        <begin position="1"/>
        <end position="19"/>
    </location>
</feature>
<keyword evidence="3" id="KW-1185">Reference proteome</keyword>
<proteinExistence type="predicted"/>
<evidence type="ECO:0000256" key="1">
    <source>
        <dbReference type="SAM" id="SignalP"/>
    </source>
</evidence>
<dbReference type="RefSeq" id="WP_095511288.1">
    <property type="nucleotide sequence ID" value="NZ_MQWD01000001.1"/>
</dbReference>
<sequence length="260" mass="27585">MIARLSLLAALLLAGCVPTGPLVTDAPGDEQAAGFPNHTAEQIVAEVAASVAPVLSVAADGDLRIVQGGSDQSASFSLRSRLGDSTTVVVRGPLGITVARGLVTSDSVFVSNQLQDEFILGPLSAADAFVPGASEDARVVRAALGLLVPEADVAWTRTVQARTYQLTGRLPGGTGTRAYTIDPALWRVVRVVDFGPDGRQAGLQQVDAFDTVDGVVLPRQVRLESTDTQIELEHRRLQVNPPDLRLRFSRPEGYEVIEIQ</sequence>